<dbReference type="Proteomes" id="UP000790580">
    <property type="component" value="Unassembled WGS sequence"/>
</dbReference>
<keyword evidence="2" id="KW-0178">Competence</keyword>
<feature type="transmembrane region" description="Helical" evidence="3">
    <location>
        <begin position="26"/>
        <end position="47"/>
    </location>
</feature>
<keyword evidence="5" id="KW-1185">Reference proteome</keyword>
<dbReference type="NCBIfam" id="TIGR02532">
    <property type="entry name" value="IV_pilin_GFxxxE"/>
    <property type="match status" value="1"/>
</dbReference>
<dbReference type="InterPro" id="IPR012902">
    <property type="entry name" value="N_methyl_site"/>
</dbReference>
<dbReference type="RefSeq" id="WP_088074866.1">
    <property type="nucleotide sequence ID" value="NZ_JAHQCR010000088.1"/>
</dbReference>
<keyword evidence="3" id="KW-0472">Membrane</keyword>
<dbReference type="InterPro" id="IPR016977">
    <property type="entry name" value="ComGF"/>
</dbReference>
<evidence type="ECO:0000256" key="1">
    <source>
        <dbReference type="ARBA" id="ARBA00004241"/>
    </source>
</evidence>
<evidence type="ECO:0000313" key="4">
    <source>
        <dbReference type="EMBL" id="MBU9724192.1"/>
    </source>
</evidence>
<comment type="subcellular location">
    <subcellularLocation>
        <location evidence="1">Cell surface</location>
    </subcellularLocation>
</comment>
<keyword evidence="3" id="KW-0812">Transmembrane</keyword>
<reference evidence="4 5" key="1">
    <citation type="submission" date="2021-06" db="EMBL/GenBank/DDBJ databases">
        <title>Bacillus sp. RD4P76, an endophyte from a halophyte.</title>
        <authorList>
            <person name="Sun J.-Q."/>
        </authorList>
    </citation>
    <scope>NUCLEOTIDE SEQUENCE [LARGE SCALE GENOMIC DNA]</scope>
    <source>
        <strain evidence="4 5">JCM 17098</strain>
    </source>
</reference>
<evidence type="ECO:0000313" key="5">
    <source>
        <dbReference type="Proteomes" id="UP000790580"/>
    </source>
</evidence>
<protein>
    <submittedName>
        <fullName evidence="4">ComGF family competence protein</fullName>
    </submittedName>
</protein>
<dbReference type="Pfam" id="PF15980">
    <property type="entry name" value="ComGF"/>
    <property type="match status" value="1"/>
</dbReference>
<sequence length="167" mass="19317">MLTRKKRVKGIPSLLLLHKNEQGMTLLEVLVSILVLLIIVSTFPVFISTASVEKTEKLHHEEMVIFFSQLQLDFRKSPVFWTNDSNTILFFEREEDGATIRYELYQDKIRRRVDLEGHEVFLQRVKRMEVDVRRYGVVIKISGVGGGIYTKILTHPNSRWGNGDAGK</sequence>
<proteinExistence type="predicted"/>
<accession>A0ABS6K174</accession>
<gene>
    <name evidence="4" type="ORF">KS407_22470</name>
</gene>
<comment type="caution">
    <text evidence="4">The sequence shown here is derived from an EMBL/GenBank/DDBJ whole genome shotgun (WGS) entry which is preliminary data.</text>
</comment>
<evidence type="ECO:0000256" key="2">
    <source>
        <dbReference type="ARBA" id="ARBA00023287"/>
    </source>
</evidence>
<dbReference type="EMBL" id="JAHQCR010000088">
    <property type="protein sequence ID" value="MBU9724192.1"/>
    <property type="molecule type" value="Genomic_DNA"/>
</dbReference>
<keyword evidence="3" id="KW-1133">Transmembrane helix</keyword>
<evidence type="ECO:0000256" key="3">
    <source>
        <dbReference type="SAM" id="Phobius"/>
    </source>
</evidence>
<name>A0ABS6K174_9BACI</name>
<dbReference type="Pfam" id="PF07963">
    <property type="entry name" value="N_methyl"/>
    <property type="match status" value="1"/>
</dbReference>
<organism evidence="4 5">
    <name type="scientific">Evansella alkalicola</name>
    <dbReference type="NCBI Taxonomy" id="745819"/>
    <lineage>
        <taxon>Bacteria</taxon>
        <taxon>Bacillati</taxon>
        <taxon>Bacillota</taxon>
        <taxon>Bacilli</taxon>
        <taxon>Bacillales</taxon>
        <taxon>Bacillaceae</taxon>
        <taxon>Evansella</taxon>
    </lineage>
</organism>